<dbReference type="InterPro" id="IPR008319">
    <property type="entry name" value="GyrI-like_CCH_Lin2189-like"/>
</dbReference>
<protein>
    <recommendedName>
        <fullName evidence="1">GyrI-like small molecule binding domain-containing protein</fullName>
    </recommendedName>
</protein>
<dbReference type="InterPro" id="IPR029442">
    <property type="entry name" value="GyrI-like"/>
</dbReference>
<dbReference type="PIRSF" id="PIRSF031644">
    <property type="entry name" value="UCP031644"/>
    <property type="match status" value="1"/>
</dbReference>
<gene>
    <name evidence="2" type="ORF">DES51_101143</name>
</gene>
<name>A0A318KUF4_9FIRM</name>
<keyword evidence="3" id="KW-1185">Reference proteome</keyword>
<dbReference type="InterPro" id="IPR011256">
    <property type="entry name" value="Reg_factor_effector_dom_sf"/>
</dbReference>
<proteinExistence type="predicted"/>
<organism evidence="2 3">
    <name type="scientific">Dielma fastidiosa</name>
    <dbReference type="NCBI Taxonomy" id="1034346"/>
    <lineage>
        <taxon>Bacteria</taxon>
        <taxon>Bacillati</taxon>
        <taxon>Bacillota</taxon>
        <taxon>Erysipelotrichia</taxon>
        <taxon>Erysipelotrichales</taxon>
        <taxon>Erysipelotrichaceae</taxon>
        <taxon>Dielma</taxon>
    </lineage>
</organism>
<evidence type="ECO:0000313" key="3">
    <source>
        <dbReference type="Proteomes" id="UP000247612"/>
    </source>
</evidence>
<dbReference type="STRING" id="1034346.GCA_000313565_00142"/>
<evidence type="ECO:0000313" key="2">
    <source>
        <dbReference type="EMBL" id="PXX81534.1"/>
    </source>
</evidence>
<dbReference type="Pfam" id="PF06445">
    <property type="entry name" value="GyrI-like"/>
    <property type="match status" value="1"/>
</dbReference>
<dbReference type="AlphaFoldDB" id="A0A318KUF4"/>
<dbReference type="SUPFAM" id="SSF55136">
    <property type="entry name" value="Probable bacterial effector-binding domain"/>
    <property type="match status" value="1"/>
</dbReference>
<comment type="caution">
    <text evidence="2">The sequence shown here is derived from an EMBL/GenBank/DDBJ whole genome shotgun (WGS) entry which is preliminary data.</text>
</comment>
<sequence>MGFEVIVDYKKSCKDIYLPKTEPSLITLTPIAYAAVKGSGDPNTSKAYKEALELLYGLLYTIKMSKRSDHSFAGYFDYVVPPLEGLWENGGELNDAIDKHQFVWISMIRLPEFIDAQAFDQAVEMLHAKKPKLDVSKLFYKVYEEGLCVQCMHLGSYDDEPATLAKMNAYLEANGYCTDINETRWHHEIYLSDPRKCTSDKLKTVIRHPIRSMKAE</sequence>
<evidence type="ECO:0000259" key="1">
    <source>
        <dbReference type="Pfam" id="PF06445"/>
    </source>
</evidence>
<dbReference type="Proteomes" id="UP000247612">
    <property type="component" value="Unassembled WGS sequence"/>
</dbReference>
<reference evidence="2 3" key="1">
    <citation type="submission" date="2018-05" db="EMBL/GenBank/DDBJ databases">
        <title>Genomic Encyclopedia of Type Strains, Phase IV (KMG-IV): sequencing the most valuable type-strain genomes for metagenomic binning, comparative biology and taxonomic classification.</title>
        <authorList>
            <person name="Goeker M."/>
        </authorList>
    </citation>
    <scope>NUCLEOTIDE SEQUENCE [LARGE SCALE GENOMIC DNA]</scope>
    <source>
        <strain evidence="2 3">JC118</strain>
    </source>
</reference>
<accession>A0A318KUF4</accession>
<dbReference type="EMBL" id="QJKH01000001">
    <property type="protein sequence ID" value="PXX81534.1"/>
    <property type="molecule type" value="Genomic_DNA"/>
</dbReference>
<feature type="domain" description="GyrI-like small molecule binding" evidence="1">
    <location>
        <begin position="22"/>
        <end position="210"/>
    </location>
</feature>
<dbReference type="Gene3D" id="3.20.80.10">
    <property type="entry name" value="Regulatory factor, effector binding domain"/>
    <property type="match status" value="1"/>
</dbReference>